<evidence type="ECO:0000313" key="4">
    <source>
        <dbReference type="Proteomes" id="UP001153636"/>
    </source>
</evidence>
<feature type="coiled-coil region" evidence="1">
    <location>
        <begin position="241"/>
        <end position="389"/>
    </location>
</feature>
<dbReference type="Proteomes" id="UP001153636">
    <property type="component" value="Chromosome 20"/>
</dbReference>
<evidence type="ECO:0000256" key="1">
    <source>
        <dbReference type="SAM" id="Coils"/>
    </source>
</evidence>
<sequence length="520" mass="59101">MTQRQIKTAPHGLHLDSLVCEKYMNKIANREKQINQILSATARGREKIKSPINEHRDIKPRPNVRQQNVSPTLTKNAKRNVMQYADDSALVEGSVKPSNRQRSKSTADRECWSQMLKEHKGGDKFSVFGSFDPLRTLHFLSKELQLQLHTILPDDDKVQGIVSDMQYALKRVPPEIASQVHLLQGLEILQGKGKLPIGKHIREEIETLDCGVQTVNIKTFENSEKLQKKMAEGTLKLESSCRQMEKICTDLKKEKNELEDELDEAKDEIELLKKKISKLEHENNEVLNPRINSLEGENRALNNQLKTLSSNSNNQFEHTVNNLKSQIAELRCQKNASEQENNKLKHQIKVGALEREKFIAVLTLRDTQINEIRTEMSQLQELVNEQLMEVHSNAFEGAPNAECTGSNCPDGKPDDKMGKNLFAEDNTLSTILTNEDFARGPRNNMSSNSFKELQSGEIDMPNIPDLENMIKSLHTQDQKVQDQIAALEKLDSHSSIKTMFDEIKKTAYAVAKSQRSNKYS</sequence>
<gene>
    <name evidence="3" type="ORF">PSYICH_LOCUS7874</name>
</gene>
<feature type="compositionally biased region" description="Polar residues" evidence="2">
    <location>
        <begin position="443"/>
        <end position="452"/>
    </location>
</feature>
<dbReference type="EMBL" id="OV651832">
    <property type="protein sequence ID" value="CAH1107234.1"/>
    <property type="molecule type" value="Genomic_DNA"/>
</dbReference>
<evidence type="ECO:0000256" key="2">
    <source>
        <dbReference type="SAM" id="MobiDB-lite"/>
    </source>
</evidence>
<organism evidence="3 4">
    <name type="scientific">Psylliodes chrysocephalus</name>
    <dbReference type="NCBI Taxonomy" id="3402493"/>
    <lineage>
        <taxon>Eukaryota</taxon>
        <taxon>Metazoa</taxon>
        <taxon>Ecdysozoa</taxon>
        <taxon>Arthropoda</taxon>
        <taxon>Hexapoda</taxon>
        <taxon>Insecta</taxon>
        <taxon>Pterygota</taxon>
        <taxon>Neoptera</taxon>
        <taxon>Endopterygota</taxon>
        <taxon>Coleoptera</taxon>
        <taxon>Polyphaga</taxon>
        <taxon>Cucujiformia</taxon>
        <taxon>Chrysomeloidea</taxon>
        <taxon>Chrysomelidae</taxon>
        <taxon>Galerucinae</taxon>
        <taxon>Alticini</taxon>
        <taxon>Psylliodes</taxon>
    </lineage>
</organism>
<feature type="region of interest" description="Disordered" evidence="2">
    <location>
        <begin position="436"/>
        <end position="455"/>
    </location>
</feature>
<name>A0A9P0CRY7_9CUCU</name>
<accession>A0A9P0CRY7</accession>
<protein>
    <submittedName>
        <fullName evidence="3">Uncharacterized protein</fullName>
    </submittedName>
</protein>
<reference evidence="3" key="1">
    <citation type="submission" date="2022-01" db="EMBL/GenBank/DDBJ databases">
        <authorList>
            <person name="King R."/>
        </authorList>
    </citation>
    <scope>NUCLEOTIDE SEQUENCE</scope>
</reference>
<dbReference type="OrthoDB" id="8193820at2759"/>
<keyword evidence="1" id="KW-0175">Coiled coil</keyword>
<keyword evidence="4" id="KW-1185">Reference proteome</keyword>
<proteinExistence type="predicted"/>
<evidence type="ECO:0000313" key="3">
    <source>
        <dbReference type="EMBL" id="CAH1107234.1"/>
    </source>
</evidence>
<dbReference type="AlphaFoldDB" id="A0A9P0CRY7"/>